<dbReference type="SUPFAM" id="SSF55961">
    <property type="entry name" value="Bet v1-like"/>
    <property type="match status" value="1"/>
</dbReference>
<proteinExistence type="predicted"/>
<evidence type="ECO:0000259" key="1">
    <source>
        <dbReference type="Pfam" id="PF02121"/>
    </source>
</evidence>
<dbReference type="InterPro" id="IPR023393">
    <property type="entry name" value="START-like_dom_sf"/>
</dbReference>
<organism evidence="2 3">
    <name type="scientific">Patella caerulea</name>
    <name type="common">Rayed Mediterranean limpet</name>
    <dbReference type="NCBI Taxonomy" id="87958"/>
    <lineage>
        <taxon>Eukaryota</taxon>
        <taxon>Metazoa</taxon>
        <taxon>Spiralia</taxon>
        <taxon>Lophotrochozoa</taxon>
        <taxon>Mollusca</taxon>
        <taxon>Gastropoda</taxon>
        <taxon>Patellogastropoda</taxon>
        <taxon>Patelloidea</taxon>
        <taxon>Patellidae</taxon>
        <taxon>Patella</taxon>
    </lineage>
</organism>
<gene>
    <name evidence="2" type="ORF">SNE40_002520</name>
</gene>
<dbReference type="Pfam" id="PF02121">
    <property type="entry name" value="IP_trans"/>
    <property type="match status" value="1"/>
</dbReference>
<dbReference type="GO" id="GO:0008526">
    <property type="term" value="F:phosphatidylinositol transfer activity"/>
    <property type="evidence" value="ECO:0007669"/>
    <property type="project" value="TreeGrafter"/>
</dbReference>
<reference evidence="2 3" key="1">
    <citation type="submission" date="2024-01" db="EMBL/GenBank/DDBJ databases">
        <title>The genome of the rayed Mediterranean limpet Patella caerulea (Linnaeus, 1758).</title>
        <authorList>
            <person name="Anh-Thu Weber A."/>
            <person name="Halstead-Nussloch G."/>
        </authorList>
    </citation>
    <scope>NUCLEOTIDE SEQUENCE [LARGE SCALE GENOMIC DNA]</scope>
    <source>
        <strain evidence="2">AATW-2023a</strain>
        <tissue evidence="2">Whole specimen</tissue>
    </source>
</reference>
<dbReference type="PANTHER" id="PTHR10658">
    <property type="entry name" value="PHOSPHATIDYLINOSITOL TRANSFER PROTEIN"/>
    <property type="match status" value="1"/>
</dbReference>
<evidence type="ECO:0000313" key="2">
    <source>
        <dbReference type="EMBL" id="KAK6190719.1"/>
    </source>
</evidence>
<dbReference type="GO" id="GO:0035091">
    <property type="term" value="F:phosphatidylinositol binding"/>
    <property type="evidence" value="ECO:0007669"/>
    <property type="project" value="TreeGrafter"/>
</dbReference>
<keyword evidence="3" id="KW-1185">Reference proteome</keyword>
<accession>A0AAN8KDX4</accession>
<dbReference type="PRINTS" id="PR00391">
    <property type="entry name" value="PITRANSFER"/>
</dbReference>
<dbReference type="EMBL" id="JAZGQO010000002">
    <property type="protein sequence ID" value="KAK6190719.1"/>
    <property type="molecule type" value="Genomic_DNA"/>
</dbReference>
<dbReference type="InterPro" id="IPR001666">
    <property type="entry name" value="PI_transfer"/>
</dbReference>
<comment type="caution">
    <text evidence="2">The sequence shown here is derived from an EMBL/GenBank/DDBJ whole genome shotgun (WGS) entry which is preliminary data.</text>
</comment>
<name>A0AAN8KDX4_PATCE</name>
<dbReference type="Proteomes" id="UP001347796">
    <property type="component" value="Unassembled WGS sequence"/>
</dbReference>
<evidence type="ECO:0000313" key="3">
    <source>
        <dbReference type="Proteomes" id="UP001347796"/>
    </source>
</evidence>
<dbReference type="PANTHER" id="PTHR10658:SF11">
    <property type="entry name" value="VIBRATOR, ISOFORM B"/>
    <property type="match status" value="1"/>
</dbReference>
<dbReference type="AlphaFoldDB" id="A0AAN8KDX4"/>
<dbReference type="GO" id="GO:0008525">
    <property type="term" value="F:phosphatidylcholine transporter activity"/>
    <property type="evidence" value="ECO:0007669"/>
    <property type="project" value="TreeGrafter"/>
</dbReference>
<dbReference type="GO" id="GO:0031210">
    <property type="term" value="F:phosphatidylcholine binding"/>
    <property type="evidence" value="ECO:0007669"/>
    <property type="project" value="TreeGrafter"/>
</dbReference>
<dbReference type="FunFam" id="3.30.530.20:FF:000025">
    <property type="entry name" value="Phosphatidylinositol transfer protein beta"/>
    <property type="match status" value="1"/>
</dbReference>
<protein>
    <recommendedName>
        <fullName evidence="1">Phosphatidylinositol transfer protein N-terminal domain-containing protein</fullName>
    </recommendedName>
</protein>
<feature type="domain" description="Phosphatidylinositol transfer protein N-terminal" evidence="1">
    <location>
        <begin position="1"/>
        <end position="265"/>
    </location>
</feature>
<dbReference type="GO" id="GO:0005737">
    <property type="term" value="C:cytoplasm"/>
    <property type="evidence" value="ECO:0007669"/>
    <property type="project" value="TreeGrafter"/>
</dbReference>
<dbReference type="Gene3D" id="3.30.530.20">
    <property type="match status" value="1"/>
</dbReference>
<sequence>MLLYEFRVVLPMAVDEYQRAQLYSVAEASKNETGGGEGIEVIANEPFDNNGLTPDNDRYQDLQANGQKFLTGQYTHKIYHLASKVPTFIRLLAPKGSLEIHEKAWNAYPYCRTVITNPDYMKDNFFINIESMHMPDRGHSENVHNLSEEDLKIRQVVYIDIAGKVRSQADYKTEWDPKLYKSQKTGRGPLNTPDWRETVTPVMCAYKLVRIKFKWWGLQTKVEKVVQKQEERLFFNFHRQVFCWTDEWYPLTMEDIRELEEKTKKELDEARCKGSVRGTSAKDESD</sequence>
<dbReference type="InterPro" id="IPR055261">
    <property type="entry name" value="PI_transfer_N"/>
</dbReference>